<feature type="domain" description="F5/8 type C" evidence="11">
    <location>
        <begin position="1190"/>
        <end position="1340"/>
    </location>
</feature>
<evidence type="ECO:0000256" key="8">
    <source>
        <dbReference type="ARBA" id="ARBA00023295"/>
    </source>
</evidence>
<keyword evidence="8" id="KW-0326">Glycosidase</keyword>
<dbReference type="InterPro" id="IPR013783">
    <property type="entry name" value="Ig-like_fold"/>
</dbReference>
<dbReference type="Gene3D" id="2.60.120.260">
    <property type="entry name" value="Galactose-binding domain-like"/>
    <property type="match status" value="2"/>
</dbReference>
<dbReference type="Pfam" id="PF02836">
    <property type="entry name" value="Glyco_hydro_2_C"/>
    <property type="match status" value="1"/>
</dbReference>
<evidence type="ECO:0000259" key="11">
    <source>
        <dbReference type="PROSITE" id="PS50022"/>
    </source>
</evidence>
<dbReference type="InterPro" id="IPR017853">
    <property type="entry name" value="GH"/>
</dbReference>
<dbReference type="SMART" id="SM00231">
    <property type="entry name" value="FA58C"/>
    <property type="match status" value="1"/>
</dbReference>
<dbReference type="InterPro" id="IPR006104">
    <property type="entry name" value="Glyco_hydro_2_N"/>
</dbReference>
<proteinExistence type="inferred from homology"/>
<keyword evidence="6" id="KW-0378">Hydrolase</keyword>
<dbReference type="EMBL" id="JAHLFU010000197">
    <property type="protein sequence ID" value="MBU3854001.1"/>
    <property type="molecule type" value="Genomic_DNA"/>
</dbReference>
<dbReference type="PANTHER" id="PTHR46323">
    <property type="entry name" value="BETA-GALACTOSIDASE"/>
    <property type="match status" value="1"/>
</dbReference>
<dbReference type="Pfam" id="PF02929">
    <property type="entry name" value="Bgal_small_N"/>
    <property type="match status" value="1"/>
</dbReference>
<dbReference type="SUPFAM" id="SSF74650">
    <property type="entry name" value="Galactose mutarotase-like"/>
    <property type="match status" value="1"/>
</dbReference>
<dbReference type="InterPro" id="IPR008979">
    <property type="entry name" value="Galactose-bd-like_sf"/>
</dbReference>
<evidence type="ECO:0000256" key="9">
    <source>
        <dbReference type="ARBA" id="ARBA00032230"/>
    </source>
</evidence>
<reference evidence="12" key="2">
    <citation type="submission" date="2021-04" db="EMBL/GenBank/DDBJ databases">
        <authorList>
            <person name="Gilroy R."/>
        </authorList>
    </citation>
    <scope>NUCLEOTIDE SEQUENCE</scope>
    <source>
        <strain evidence="12">G3-2149</strain>
    </source>
</reference>
<comment type="catalytic activity">
    <reaction evidence="1">
        <text>Hydrolysis of terminal non-reducing beta-D-galactose residues in beta-D-galactosides.</text>
        <dbReference type="EC" id="3.2.1.23"/>
    </reaction>
</comment>
<reference evidence="12" key="1">
    <citation type="journal article" date="2021" name="PeerJ">
        <title>Extensive microbial diversity within the chicken gut microbiome revealed by metagenomics and culture.</title>
        <authorList>
            <person name="Gilroy R."/>
            <person name="Ravi A."/>
            <person name="Getino M."/>
            <person name="Pursley I."/>
            <person name="Horton D.L."/>
            <person name="Alikhan N.F."/>
            <person name="Baker D."/>
            <person name="Gharbi K."/>
            <person name="Hall N."/>
            <person name="Watson M."/>
            <person name="Adriaenssens E.M."/>
            <person name="Foster-Nyarko E."/>
            <person name="Jarju S."/>
            <person name="Secka A."/>
            <person name="Antonio M."/>
            <person name="Oren A."/>
            <person name="Chaudhuri R.R."/>
            <person name="La Ragione R."/>
            <person name="Hildebrand F."/>
            <person name="Pallen M.J."/>
        </authorList>
    </citation>
    <scope>NUCLEOTIDE SEQUENCE</scope>
    <source>
        <strain evidence="12">G3-2149</strain>
    </source>
</reference>
<dbReference type="GO" id="GO:0030246">
    <property type="term" value="F:carbohydrate binding"/>
    <property type="evidence" value="ECO:0007669"/>
    <property type="project" value="InterPro"/>
</dbReference>
<sequence>MRKITFSFILCCMTLGSANAQQPLNGFLYGIESQPVGTEWEAPEKLSLNKEQPRAYFFSFGDVESAKKVHPEASKYWQDLNGTWKFHWAPNPGERPKNFYEAKFDAEDWDDIKVPSCWNVVGIQKDGSLKYGVPIYCNQPVIFKHTVAVGDWKGGVMREPNKDWTTYKYRNEVGSYRRTFTVSEDWKDREVYINFDGVNSFFYLWINGKYVGFSKNSRNTATFNITDYLVKGENVVAVEVYRNSDGSFLEAQDMFRLPGIFRDTYLTSTAKVEVRDMKINTDLTANGASVEVNAKLRNLGKKAAKGYTLNYSVYENKLYSDDIVGQVGQPVASESFTLEKDDNKAISTKFNIENAKLWSAEQPNRYTLVVELKDKKGKTVDVVSSYFGVCKVEIKDTKAEDDEFGLAGRYFYVNNKPVKLKGVNRQEINPNSGNSITHEQMEEEIMIMKRGNINHVRNSHYSCDPYWYYLCDKYGIYLEDEANLESHEYYYGDASLSHVPEFKDAHVARVMELVHAHVNHPSIVIWSLGNEGGPGDNFKAAYNAIKEFDLSRPVQYERNNDIVDMGSNQYPSIAWTREAVKGKYNMKYPFHISEYAHSMGNAGGNLEDYWEAMESTNFFCGAAIWDWVDQSLYNYDKTTGEKYLAYGGDFGDKPNDGMFCMNGILFPGHKPKPEYFEVKKVYQNVGVKAVDITKGQIEVFNKNYFEPMTDVEMVWSLWKDGKKIQESNAFKGPRNILGPREKGNYTIPFDYNSLDANSEYFVKVQFLLAKDMPWAKKGYVQMEEQLPVKSAAQFASIKESAKGDKPTLSQTKEKNLIKGNGFSVVFNNTTGTINSLQYGNKVIFADGNGPKLDAFRAMVDNDNWAYHQWFAKGLNNLQHKVLDSKVYTKEDGTVVLAYTVESQAPYGQNIRDLGISSGKYEITKSKDFGPDDFKFTTNQIWTVYPDGSIELEANINSNEPGLNLPRLGYVMKTPSDLKNYTYYGRGPQNNYNDRMNGAFVQLYNSTVQDQFVHFPKPQSMGNREDVRWCALTDEAGNGAQFISTTTFSASALPWSAMQMVEAPHPYQLPKSDGNYLHLDLKVMGLGGNSCGQGGPLEEDRIKAGNHSMGFIIRPVQKSYDMSERAKVSAAGDMPLGVARDRAGKVTISTEKKDAVICYTLNGNKKVQTYSEPINMRNGGTITVWEKSNDKLKTTMTFEKIETVPVEVMYASSVESGEGDPGHLVDNDPNTIWHTMYSVTVAKYPHWVDLDCGEVKTLKGFTYLPRQNGPNGNIKDYQIQVSNDGKTWGDVLVKGSFENNAKEKRVMFSKPVKARYVRFTALSSQNGQDFASGAEMGILAE</sequence>
<dbReference type="Gene3D" id="3.20.20.80">
    <property type="entry name" value="Glycosidases"/>
    <property type="match status" value="1"/>
</dbReference>
<comment type="cofactor">
    <cofactor evidence="2">
        <name>Ca(2+)</name>
        <dbReference type="ChEBI" id="CHEBI:29108"/>
    </cofactor>
</comment>
<dbReference type="InterPro" id="IPR014718">
    <property type="entry name" value="GH-type_carb-bd"/>
</dbReference>
<dbReference type="EC" id="3.2.1.23" evidence="5"/>
<dbReference type="InterPro" id="IPR036156">
    <property type="entry name" value="Beta-gal/glucu_dom_sf"/>
</dbReference>
<dbReference type="InterPro" id="IPR006102">
    <property type="entry name" value="Ig-like_GH2"/>
</dbReference>
<name>A0A9E2P2J4_9BACT</name>
<evidence type="ECO:0000256" key="3">
    <source>
        <dbReference type="ARBA" id="ARBA00007401"/>
    </source>
</evidence>
<dbReference type="GO" id="GO:0009341">
    <property type="term" value="C:beta-galactosidase complex"/>
    <property type="evidence" value="ECO:0007669"/>
    <property type="project" value="InterPro"/>
</dbReference>
<evidence type="ECO:0000256" key="6">
    <source>
        <dbReference type="ARBA" id="ARBA00022801"/>
    </source>
</evidence>
<dbReference type="PANTHER" id="PTHR46323:SF2">
    <property type="entry name" value="BETA-GALACTOSIDASE"/>
    <property type="match status" value="1"/>
</dbReference>
<keyword evidence="10" id="KW-0732">Signal</keyword>
<dbReference type="InterPro" id="IPR006101">
    <property type="entry name" value="Glyco_hydro_2"/>
</dbReference>
<dbReference type="Pfam" id="PF16353">
    <property type="entry name" value="LacZ_4"/>
    <property type="match status" value="1"/>
</dbReference>
<gene>
    <name evidence="12" type="ORF">H9789_09370</name>
</gene>
<evidence type="ECO:0000256" key="7">
    <source>
        <dbReference type="ARBA" id="ARBA00022837"/>
    </source>
</evidence>
<dbReference type="InterPro" id="IPR000421">
    <property type="entry name" value="FA58C"/>
</dbReference>
<evidence type="ECO:0000313" key="12">
    <source>
        <dbReference type="EMBL" id="MBU3854001.1"/>
    </source>
</evidence>
<evidence type="ECO:0000313" key="13">
    <source>
        <dbReference type="Proteomes" id="UP000823865"/>
    </source>
</evidence>
<dbReference type="InterPro" id="IPR004199">
    <property type="entry name" value="B-gal_small/dom_5"/>
</dbReference>
<dbReference type="GO" id="GO:0004565">
    <property type="term" value="F:beta-galactosidase activity"/>
    <property type="evidence" value="ECO:0007669"/>
    <property type="project" value="UniProtKB-EC"/>
</dbReference>
<dbReference type="SUPFAM" id="SSF49785">
    <property type="entry name" value="Galactose-binding domain-like"/>
    <property type="match status" value="2"/>
</dbReference>
<dbReference type="InterPro" id="IPR006103">
    <property type="entry name" value="Glyco_hydro_2_cat"/>
</dbReference>
<dbReference type="GO" id="GO:0005990">
    <property type="term" value="P:lactose catabolic process"/>
    <property type="evidence" value="ECO:0007669"/>
    <property type="project" value="TreeGrafter"/>
</dbReference>
<comment type="similarity">
    <text evidence="3">Belongs to the glycosyl hydrolase 2 family.</text>
</comment>
<dbReference type="PROSITE" id="PS50022">
    <property type="entry name" value="FA58C_3"/>
    <property type="match status" value="1"/>
</dbReference>
<dbReference type="Proteomes" id="UP000823865">
    <property type="component" value="Unassembled WGS sequence"/>
</dbReference>
<dbReference type="InterPro" id="IPR050347">
    <property type="entry name" value="Bact_Beta-galactosidase"/>
</dbReference>
<dbReference type="PRINTS" id="PR00132">
    <property type="entry name" value="GLHYDRLASE2"/>
</dbReference>
<dbReference type="InterPro" id="IPR011013">
    <property type="entry name" value="Gal_mutarotase_sf_dom"/>
</dbReference>
<evidence type="ECO:0000256" key="1">
    <source>
        <dbReference type="ARBA" id="ARBA00001412"/>
    </source>
</evidence>
<comment type="subunit">
    <text evidence="4">Monomer.</text>
</comment>
<dbReference type="Gene3D" id="2.70.98.10">
    <property type="match status" value="1"/>
</dbReference>
<protein>
    <recommendedName>
        <fullName evidence="5">beta-galactosidase</fullName>
        <ecNumber evidence="5">3.2.1.23</ecNumber>
    </recommendedName>
    <alternativeName>
        <fullName evidence="9">Lactase</fullName>
    </alternativeName>
</protein>
<evidence type="ECO:0000256" key="5">
    <source>
        <dbReference type="ARBA" id="ARBA00012756"/>
    </source>
</evidence>
<evidence type="ECO:0000256" key="10">
    <source>
        <dbReference type="SAM" id="SignalP"/>
    </source>
</evidence>
<dbReference type="SUPFAM" id="SSF49303">
    <property type="entry name" value="beta-Galactosidase/glucuronidase domain"/>
    <property type="match status" value="2"/>
</dbReference>
<dbReference type="Pfam" id="PF00754">
    <property type="entry name" value="F5_F8_type_C"/>
    <property type="match status" value="1"/>
</dbReference>
<dbReference type="SMART" id="SM01038">
    <property type="entry name" value="Bgal_small_N"/>
    <property type="match status" value="1"/>
</dbReference>
<keyword evidence="7" id="KW-0106">Calcium</keyword>
<dbReference type="InterPro" id="IPR032312">
    <property type="entry name" value="LacZ_4"/>
</dbReference>
<feature type="signal peptide" evidence="10">
    <location>
        <begin position="1"/>
        <end position="20"/>
    </location>
</feature>
<accession>A0A9E2P2J4</accession>
<dbReference type="SUPFAM" id="SSF51445">
    <property type="entry name" value="(Trans)glycosidases"/>
    <property type="match status" value="1"/>
</dbReference>
<dbReference type="Pfam" id="PF02837">
    <property type="entry name" value="Glyco_hydro_2_N"/>
    <property type="match status" value="1"/>
</dbReference>
<feature type="chain" id="PRO_5038505603" description="beta-galactosidase" evidence="10">
    <location>
        <begin position="21"/>
        <end position="1340"/>
    </location>
</feature>
<evidence type="ECO:0000256" key="4">
    <source>
        <dbReference type="ARBA" id="ARBA00011245"/>
    </source>
</evidence>
<dbReference type="Gene3D" id="2.60.40.10">
    <property type="entry name" value="Immunoglobulins"/>
    <property type="match status" value="2"/>
</dbReference>
<evidence type="ECO:0000256" key="2">
    <source>
        <dbReference type="ARBA" id="ARBA00001913"/>
    </source>
</evidence>
<organism evidence="12 13">
    <name type="scientific">Candidatus Paraprevotella stercoravium</name>
    <dbReference type="NCBI Taxonomy" id="2838725"/>
    <lineage>
        <taxon>Bacteria</taxon>
        <taxon>Pseudomonadati</taxon>
        <taxon>Bacteroidota</taxon>
        <taxon>Bacteroidia</taxon>
        <taxon>Bacteroidales</taxon>
        <taxon>Prevotellaceae</taxon>
        <taxon>Paraprevotella</taxon>
    </lineage>
</organism>
<dbReference type="Pfam" id="PF00703">
    <property type="entry name" value="Glyco_hydro_2"/>
    <property type="match status" value="1"/>
</dbReference>
<comment type="caution">
    <text evidence="12">The sequence shown here is derived from an EMBL/GenBank/DDBJ whole genome shotgun (WGS) entry which is preliminary data.</text>
</comment>